<keyword evidence="1" id="KW-0812">Transmembrane</keyword>
<protein>
    <submittedName>
        <fullName evidence="2">Uncharacterized protein</fullName>
    </submittedName>
</protein>
<proteinExistence type="predicted"/>
<dbReference type="KEGG" id="rpod:E0E05_03470"/>
<accession>A0A4P6UZH4</accession>
<evidence type="ECO:0000313" key="2">
    <source>
        <dbReference type="EMBL" id="QBK29739.1"/>
    </source>
</evidence>
<organism evidence="2 3">
    <name type="scientific">Roseitalea porphyridii</name>
    <dbReference type="NCBI Taxonomy" id="1852022"/>
    <lineage>
        <taxon>Bacteria</taxon>
        <taxon>Pseudomonadati</taxon>
        <taxon>Pseudomonadota</taxon>
        <taxon>Alphaproteobacteria</taxon>
        <taxon>Hyphomicrobiales</taxon>
        <taxon>Ahrensiaceae</taxon>
        <taxon>Roseitalea</taxon>
    </lineage>
</organism>
<dbReference type="AlphaFoldDB" id="A0A4P6UZH4"/>
<reference evidence="2 3" key="1">
    <citation type="journal article" date="2017" name="Int. J. Syst. Evol. Microbiol.">
        <title>Roseitalea porphyridii gen. nov., sp. nov., isolated from a red alga, and reclassification of Hoeflea suaedae Chung et al. 2013 as Pseudohoeflea suaedae gen. nov., comb. nov.</title>
        <authorList>
            <person name="Hyeon J.W."/>
            <person name="Jeong S.E."/>
            <person name="Baek K."/>
            <person name="Jeon C.O."/>
        </authorList>
    </citation>
    <scope>NUCLEOTIDE SEQUENCE [LARGE SCALE GENOMIC DNA]</scope>
    <source>
        <strain evidence="2 3">MA7-20</strain>
    </source>
</reference>
<dbReference type="EMBL" id="CP036532">
    <property type="protein sequence ID" value="QBK29739.1"/>
    <property type="molecule type" value="Genomic_DNA"/>
</dbReference>
<feature type="transmembrane region" description="Helical" evidence="1">
    <location>
        <begin position="137"/>
        <end position="157"/>
    </location>
</feature>
<dbReference type="RefSeq" id="WP_131615454.1">
    <property type="nucleotide sequence ID" value="NZ_CP036532.1"/>
</dbReference>
<dbReference type="Proteomes" id="UP000293719">
    <property type="component" value="Chromosome"/>
</dbReference>
<evidence type="ECO:0000256" key="1">
    <source>
        <dbReference type="SAM" id="Phobius"/>
    </source>
</evidence>
<feature type="transmembrane region" description="Helical" evidence="1">
    <location>
        <begin position="35"/>
        <end position="56"/>
    </location>
</feature>
<dbReference type="GeneID" id="90766346"/>
<feature type="transmembrane region" description="Helical" evidence="1">
    <location>
        <begin position="68"/>
        <end position="95"/>
    </location>
</feature>
<evidence type="ECO:0000313" key="3">
    <source>
        <dbReference type="Proteomes" id="UP000293719"/>
    </source>
</evidence>
<keyword evidence="1" id="KW-1133">Transmembrane helix</keyword>
<gene>
    <name evidence="2" type="ORF">E0E05_03470</name>
</gene>
<feature type="transmembrane region" description="Helical" evidence="1">
    <location>
        <begin position="169"/>
        <end position="188"/>
    </location>
</feature>
<keyword evidence="1" id="KW-0472">Membrane</keyword>
<dbReference type="OrthoDB" id="9811204at2"/>
<name>A0A4P6UZH4_9HYPH</name>
<feature type="transmembrane region" description="Helical" evidence="1">
    <location>
        <begin position="107"/>
        <end position="131"/>
    </location>
</feature>
<keyword evidence="3" id="KW-1185">Reference proteome</keyword>
<sequence length="195" mass="20399">MISLDYAFHHLESVFGIIVGRPGALDRMDISAEGFWRSFSAIVVALPALFFIWVITATTNVAAAPGSSLAALVATEAILALVGWLLPVAVFAVILKPLGLGHRFAHLIIVRNWANAFFSYVMAALFVPYLVLPQGHAILGLLGIVLLVAVLVAAVRLMRAALDCSPPTAIAFVAAELIISVGLALYVAPGVGGSG</sequence>